<geneLocation type="plasmid" evidence="6 7">
    <name>pZSt-cp30-7</name>
</geneLocation>
<dbReference type="AlphaFoldDB" id="A0A5P8ARN1"/>
<dbReference type="Proteomes" id="UP001164513">
    <property type="component" value="Plasmid pZSt-cp30-9"/>
</dbReference>
<dbReference type="Proteomes" id="UP001164513">
    <property type="component" value="Plasmid pZSt-cp30-8"/>
</dbReference>
<accession>A0A5P8ARN1</accession>
<geneLocation type="plasmid" evidence="4 7">
    <name>pZSt-cp30-8</name>
</geneLocation>
<dbReference type="EMBL" id="CP114729">
    <property type="protein sequence ID" value="WAZ72722.1"/>
    <property type="molecule type" value="Genomic_DNA"/>
</dbReference>
<organism evidence="1">
    <name type="scientific">Borrelia miyamotoi</name>
    <dbReference type="NCBI Taxonomy" id="47466"/>
    <lineage>
        <taxon>Bacteria</taxon>
        <taxon>Pseudomonadati</taxon>
        <taxon>Spirochaetota</taxon>
        <taxon>Spirochaetia</taxon>
        <taxon>Spirochaetales</taxon>
        <taxon>Borreliaceae</taxon>
        <taxon>Borrelia</taxon>
    </lineage>
</organism>
<proteinExistence type="predicted"/>
<reference evidence="1" key="1">
    <citation type="submission" date="2019-10" db="EMBL/GenBank/DDBJ databases">
        <title>Whole genome sequencing of Borrelia miyamotoi strains isolated in Europe.</title>
        <authorList>
            <person name="Sprong H."/>
            <person name="Azagi T."/>
            <person name="Kuleshov K.V."/>
            <person name="Platonov A.E."/>
            <person name="Hoornstra D."/>
            <person name="Hovius J.W."/>
        </authorList>
    </citation>
    <scope>NUCLEOTIDE SEQUENCE</scope>
    <source>
        <strain evidence="2">NL-IR-1</strain>
        <strain evidence="1">NL-IR-2</strain>
        <plasmid evidence="1">unnamed</plasmid>
    </source>
</reference>
<dbReference type="RefSeq" id="WP_152301227.1">
    <property type="nucleotide sequence ID" value="NZ_CP044639.1"/>
</dbReference>
<dbReference type="EMBL" id="CP114730">
    <property type="protein sequence ID" value="WAZ72764.1"/>
    <property type="molecule type" value="Genomic_DNA"/>
</dbReference>
<dbReference type="Proteomes" id="UP001164513">
    <property type="component" value="Plasmid pZSt-cp29-1"/>
</dbReference>
<evidence type="ECO:0000313" key="4">
    <source>
        <dbReference type="EMBL" id="WAZ72681.1"/>
    </source>
</evidence>
<reference evidence="3" key="2">
    <citation type="submission" date="2022-12" db="EMBL/GenBank/DDBJ databases">
        <title>B. miyamotoi WGS.</title>
        <authorList>
            <person name="Gabriele M."/>
            <person name="Kuleshov K.V."/>
            <person name="Hepner S."/>
            <person name="Hoornstra D."/>
            <person name="Hovius J.W."/>
            <person name="Platonov A.E."/>
            <person name="Fingerle V."/>
            <person name="Strube C."/>
        </authorList>
    </citation>
    <scope>NUCLEOTIDE SEQUENCE</scope>
    <source>
        <strain evidence="3">ZStruIII14-9</strain>
        <plasmid evidence="3">pZSt-cp29-1</plasmid>
        <plasmid evidence="6">pZSt-cp30-7</plasmid>
        <plasmid evidence="4">pZSt-cp30-8</plasmid>
        <plasmid evidence="5">pZSt-cp30-9</plasmid>
    </source>
</reference>
<dbReference type="EMBL" id="CP114727">
    <property type="protein sequence ID" value="WAZ72640.1"/>
    <property type="molecule type" value="Genomic_DNA"/>
</dbReference>
<evidence type="ECO:0000313" key="3">
    <source>
        <dbReference type="EMBL" id="WAZ72640.1"/>
    </source>
</evidence>
<evidence type="ECO:0000313" key="7">
    <source>
        <dbReference type="Proteomes" id="UP001164513"/>
    </source>
</evidence>
<dbReference type="Proteomes" id="UP001164513">
    <property type="component" value="Plasmid pZSt-cp30-7"/>
</dbReference>
<geneLocation type="plasmid" evidence="1">
    <name>unnamed</name>
</geneLocation>
<dbReference type="EMBL" id="CP114728">
    <property type="protein sequence ID" value="WAZ72681.1"/>
    <property type="molecule type" value="Genomic_DNA"/>
</dbReference>
<protein>
    <submittedName>
        <fullName evidence="1">Uncharacterized protein</fullName>
    </submittedName>
</protein>
<evidence type="ECO:0000313" key="1">
    <source>
        <dbReference type="EMBL" id="QFP42528.1"/>
    </source>
</evidence>
<geneLocation type="plasmid" evidence="5 7">
    <name>pZSt-cp30-9</name>
</geneLocation>
<evidence type="ECO:0000313" key="2">
    <source>
        <dbReference type="EMBL" id="QFP48661.1"/>
    </source>
</evidence>
<evidence type="ECO:0000313" key="6">
    <source>
        <dbReference type="EMBL" id="WAZ72764.1"/>
    </source>
</evidence>
<dbReference type="EMBL" id="CP044639">
    <property type="protein sequence ID" value="QFP42528.1"/>
    <property type="molecule type" value="Genomic_DNA"/>
</dbReference>
<sequence length="125" mass="14343">MDIDIELEIGWFDLRANVARMHELGSDKLPIRKHLNEVASSSEFKEYINTPYLQNEFNKGIEIGMKAFGQLFINFYKDYIYANKIKPKLSPKTINAKRAKGRAHPTTPLIDTGLMLESIQARINS</sequence>
<gene>
    <name evidence="1" type="ORF">F9Y90_05365</name>
    <name evidence="2" type="ORF">F9Y91_05425</name>
    <name evidence="3" type="ORF">O5404_06505</name>
    <name evidence="4" type="ORF">O5404_06715</name>
    <name evidence="5" type="ORF">O5404_06925</name>
    <name evidence="6" type="ORF">O5404_07135</name>
</gene>
<dbReference type="EMBL" id="CP044802">
    <property type="protein sequence ID" value="QFP48661.1"/>
    <property type="molecule type" value="Genomic_DNA"/>
</dbReference>
<name>A0A5P8ARN1_9SPIR</name>
<geneLocation type="plasmid" evidence="3 7">
    <name>pZSt-cp29-1</name>
</geneLocation>
<evidence type="ECO:0000313" key="5">
    <source>
        <dbReference type="EMBL" id="WAZ72722.1"/>
    </source>
</evidence>
<keyword evidence="1" id="KW-0614">Plasmid</keyword>